<dbReference type="AlphaFoldDB" id="A0A0G0KY97"/>
<feature type="transmembrane region" description="Helical" evidence="1">
    <location>
        <begin position="307"/>
        <end position="326"/>
    </location>
</feature>
<feature type="transmembrane region" description="Helical" evidence="1">
    <location>
        <begin position="106"/>
        <end position="129"/>
    </location>
</feature>
<sequence>MHESSKRYFPRDIEAGNFIENFLVSAVASILVIRVFLFIAGYPALGGQNFHIAHLLFGGFLMMSALVILFIFLNKDMKYVASIIGGIGFGTFIDELGKFLTRDNNYFYQPAIAIIYVIFVLLFLGLRIFESKVKFSKEEYSVNAIEMTKQVLVHDLDKQEKRLALSYFRKADTENPIVRVMLDIFQNSEVNDVKKTNIFHQIRSLAGKFYIKLTHSPRFAIAIISFFVIASLIDFSGAFFEFSKAGSFAEWGQLIFSIISGVFVIIGVYLLRYKNSRQKSYEMFKIAVLTSIFLTQFFRFLEEQFSAITGLFISLIILSVLQYLIYEEKLLEQ</sequence>
<evidence type="ECO:0000256" key="1">
    <source>
        <dbReference type="SAM" id="Phobius"/>
    </source>
</evidence>
<dbReference type="EMBL" id="LBVL01000016">
    <property type="protein sequence ID" value="KKQ84613.1"/>
    <property type="molecule type" value="Genomic_DNA"/>
</dbReference>
<name>A0A0G0KY97_9BACT</name>
<feature type="transmembrane region" description="Helical" evidence="1">
    <location>
        <begin position="51"/>
        <end position="72"/>
    </location>
</feature>
<evidence type="ECO:0000313" key="2">
    <source>
        <dbReference type="EMBL" id="KKQ84613.1"/>
    </source>
</evidence>
<feature type="transmembrane region" description="Helical" evidence="1">
    <location>
        <begin position="219"/>
        <end position="239"/>
    </location>
</feature>
<feature type="transmembrane region" description="Helical" evidence="1">
    <location>
        <begin position="79"/>
        <end position="100"/>
    </location>
</feature>
<feature type="transmembrane region" description="Helical" evidence="1">
    <location>
        <begin position="21"/>
        <end position="45"/>
    </location>
</feature>
<keyword evidence="1" id="KW-0472">Membrane</keyword>
<proteinExistence type="predicted"/>
<gene>
    <name evidence="2" type="ORF">UT08_C0016G0027</name>
</gene>
<protein>
    <submittedName>
        <fullName evidence="2">Uncharacterized protein</fullName>
    </submittedName>
</protein>
<keyword evidence="1" id="KW-1133">Transmembrane helix</keyword>
<feature type="transmembrane region" description="Helical" evidence="1">
    <location>
        <begin position="251"/>
        <end position="271"/>
    </location>
</feature>
<accession>A0A0G0KY97</accession>
<dbReference type="Proteomes" id="UP000034081">
    <property type="component" value="Unassembled WGS sequence"/>
</dbReference>
<keyword evidence="1" id="KW-0812">Transmembrane</keyword>
<reference evidence="2 3" key="1">
    <citation type="journal article" date="2015" name="Nature">
        <title>rRNA introns, odd ribosomes, and small enigmatic genomes across a large radiation of phyla.</title>
        <authorList>
            <person name="Brown C.T."/>
            <person name="Hug L.A."/>
            <person name="Thomas B.C."/>
            <person name="Sharon I."/>
            <person name="Castelle C.J."/>
            <person name="Singh A."/>
            <person name="Wilkins M.J."/>
            <person name="Williams K.H."/>
            <person name="Banfield J.F."/>
        </authorList>
    </citation>
    <scope>NUCLEOTIDE SEQUENCE [LARGE SCALE GENOMIC DNA]</scope>
</reference>
<comment type="caution">
    <text evidence="2">The sequence shown here is derived from an EMBL/GenBank/DDBJ whole genome shotgun (WGS) entry which is preliminary data.</text>
</comment>
<evidence type="ECO:0000313" key="3">
    <source>
        <dbReference type="Proteomes" id="UP000034081"/>
    </source>
</evidence>
<organism evidence="2 3">
    <name type="scientific">Candidatus Woesebacteria bacterium GW2011_GWB1_38_8</name>
    <dbReference type="NCBI Taxonomy" id="1618570"/>
    <lineage>
        <taxon>Bacteria</taxon>
        <taxon>Candidatus Woeseibacteriota</taxon>
    </lineage>
</organism>